<comment type="similarity">
    <text evidence="1 9">Belongs to the complex I NDUFS4 subunit family.</text>
</comment>
<dbReference type="GO" id="GO:0022900">
    <property type="term" value="P:electron transport chain"/>
    <property type="evidence" value="ECO:0007669"/>
    <property type="project" value="InterPro"/>
</dbReference>
<dbReference type="PANTHER" id="PTHR12219:SF8">
    <property type="entry name" value="NADH DEHYDROGENASE [UBIQUINONE] IRON-SULFUR PROTEIN 4, MITOCHONDRIAL"/>
    <property type="match status" value="1"/>
</dbReference>
<keyword evidence="2 9" id="KW-0813">Transport</keyword>
<proteinExistence type="inferred from homology"/>
<keyword evidence="4 9" id="KW-0999">Mitochondrion inner membrane</keyword>
<evidence type="ECO:0000256" key="5">
    <source>
        <dbReference type="ARBA" id="ARBA00022946"/>
    </source>
</evidence>
<dbReference type="InterPro" id="IPR038532">
    <property type="entry name" value="NDUFS4-like_sf"/>
</dbReference>
<comment type="subcellular location">
    <subcellularLocation>
        <location evidence="9">Mitochondrion inner membrane</location>
        <topology evidence="9">Peripheral membrane protein</topology>
        <orientation evidence="9">Matrix side</orientation>
    </subcellularLocation>
</comment>
<name>A0A835W7B2_CHLIN</name>
<keyword evidence="3 9" id="KW-0679">Respiratory chain</keyword>
<feature type="compositionally biased region" description="Polar residues" evidence="10">
    <location>
        <begin position="72"/>
        <end position="81"/>
    </location>
</feature>
<organism evidence="11 12">
    <name type="scientific">Chlamydomonas incerta</name>
    <dbReference type="NCBI Taxonomy" id="51695"/>
    <lineage>
        <taxon>Eukaryota</taxon>
        <taxon>Viridiplantae</taxon>
        <taxon>Chlorophyta</taxon>
        <taxon>core chlorophytes</taxon>
        <taxon>Chlorophyceae</taxon>
        <taxon>CS clade</taxon>
        <taxon>Chlamydomonadales</taxon>
        <taxon>Chlamydomonadaceae</taxon>
        <taxon>Chlamydomonas</taxon>
    </lineage>
</organism>
<evidence type="ECO:0000256" key="6">
    <source>
        <dbReference type="ARBA" id="ARBA00022982"/>
    </source>
</evidence>
<keyword evidence="5 9" id="KW-0809">Transit peptide</keyword>
<keyword evidence="8 9" id="KW-0472">Membrane</keyword>
<evidence type="ECO:0000256" key="8">
    <source>
        <dbReference type="ARBA" id="ARBA00023136"/>
    </source>
</evidence>
<sequence length="81" mass="9341">MGWTSSADPLENVGRSTLVFYTKEEAMRFCEKLGWEYEVTEPNKRRTQRTKRYMQYGDNFGTKRAGIPDLSTLPSNRGASK</sequence>
<dbReference type="AlphaFoldDB" id="A0A835W7B2"/>
<dbReference type="Pfam" id="PF04800">
    <property type="entry name" value="NDUS4"/>
    <property type="match status" value="1"/>
</dbReference>
<dbReference type="InterPro" id="IPR006885">
    <property type="entry name" value="NADH_UbQ_FeS_4_mit-like"/>
</dbReference>
<dbReference type="GO" id="GO:0005743">
    <property type="term" value="C:mitochondrial inner membrane"/>
    <property type="evidence" value="ECO:0007669"/>
    <property type="project" value="UniProtKB-SubCell"/>
</dbReference>
<dbReference type="Gene3D" id="3.30.160.190">
    <property type="entry name" value="atu1810 like domain"/>
    <property type="match status" value="1"/>
</dbReference>
<keyword evidence="7 9" id="KW-0496">Mitochondrion</keyword>
<evidence type="ECO:0000256" key="2">
    <source>
        <dbReference type="ARBA" id="ARBA00022448"/>
    </source>
</evidence>
<feature type="region of interest" description="Disordered" evidence="10">
    <location>
        <begin position="57"/>
        <end position="81"/>
    </location>
</feature>
<keyword evidence="6 9" id="KW-0249">Electron transport</keyword>
<dbReference type="EMBL" id="JAEHOC010000007">
    <property type="protein sequence ID" value="KAG2440038.1"/>
    <property type="molecule type" value="Genomic_DNA"/>
</dbReference>
<keyword evidence="12" id="KW-1185">Reference proteome</keyword>
<evidence type="ECO:0000256" key="1">
    <source>
        <dbReference type="ARBA" id="ARBA00005882"/>
    </source>
</evidence>
<comment type="function">
    <text evidence="9">Accessory subunit of the mitochondrial membrane respiratory chain NADH dehydrogenase (Complex I), that is believed not to be involved in catalysis. Complex I functions in the transfer of electrons from NADH to the respiratory chain. The immediate electron acceptor for the enzyme is believed to be ubiquinone.</text>
</comment>
<comment type="caution">
    <text evidence="11">The sequence shown here is derived from an EMBL/GenBank/DDBJ whole genome shotgun (WGS) entry which is preliminary data.</text>
</comment>
<gene>
    <name evidence="11" type="ORF">HXX76_004154</name>
</gene>
<dbReference type="PANTHER" id="PTHR12219">
    <property type="entry name" value="NADH-UBIQUINONE OXIDOREDUCTASE"/>
    <property type="match status" value="1"/>
</dbReference>
<dbReference type="Proteomes" id="UP000650467">
    <property type="component" value="Unassembled WGS sequence"/>
</dbReference>
<evidence type="ECO:0000256" key="7">
    <source>
        <dbReference type="ARBA" id="ARBA00023128"/>
    </source>
</evidence>
<accession>A0A835W7B2</accession>
<evidence type="ECO:0000256" key="3">
    <source>
        <dbReference type="ARBA" id="ARBA00022660"/>
    </source>
</evidence>
<evidence type="ECO:0000313" key="12">
    <source>
        <dbReference type="Proteomes" id="UP000650467"/>
    </source>
</evidence>
<evidence type="ECO:0000256" key="10">
    <source>
        <dbReference type="SAM" id="MobiDB-lite"/>
    </source>
</evidence>
<evidence type="ECO:0000313" key="11">
    <source>
        <dbReference type="EMBL" id="KAG2440038.1"/>
    </source>
</evidence>
<evidence type="ECO:0000256" key="9">
    <source>
        <dbReference type="RuleBase" id="RU367010"/>
    </source>
</evidence>
<dbReference type="OrthoDB" id="3089at2759"/>
<protein>
    <recommendedName>
        <fullName evidence="9">NADH dehydrogenase [ubiquinone] iron-sulfur protein 4, mitochondrial</fullName>
    </recommendedName>
</protein>
<reference evidence="11" key="1">
    <citation type="journal article" date="2020" name="bioRxiv">
        <title>Comparative genomics of Chlamydomonas.</title>
        <authorList>
            <person name="Craig R.J."/>
            <person name="Hasan A.R."/>
            <person name="Ness R.W."/>
            <person name="Keightley P.D."/>
        </authorList>
    </citation>
    <scope>NUCLEOTIDE SEQUENCE</scope>
    <source>
        <strain evidence="11">SAG 7.73</strain>
    </source>
</reference>
<evidence type="ECO:0000256" key="4">
    <source>
        <dbReference type="ARBA" id="ARBA00022792"/>
    </source>
</evidence>